<dbReference type="PROSITE" id="PS50093">
    <property type="entry name" value="PKD"/>
    <property type="match status" value="1"/>
</dbReference>
<dbReference type="EMBL" id="CP022203">
    <property type="protein sequence ID" value="ATB47884.1"/>
    <property type="molecule type" value="Genomic_DNA"/>
</dbReference>
<name>A0A250JVJ4_9BACT</name>
<sequence>MGPERSTQAVRQAATPAVVKMEHPHVRRLVATLSGLALVLSGTSSVARTLPNYDALQDAKPAGRAAAGFKPVNSSLKGARVAHRDALTDSPTFIWTYPTAEQTKARAEYAKMSPAKAALAQISAHATLYGLASFEAAGAKVTNVSTNTQGVKVVTLAQESSGIEVFRQSLKVLLNKHNQVVAISGSLSKHASVEIPRSKAKARFTLPATEAIAAAYKDLTGAALDRSLLTRVNSAQKGDKYSHFTLASYARPLEEGFVIPARAKQVYFPLPGKLVPAYYVEINTGRANSVDSDYFAYVISATDGQLLMRNDLKAHAEFTYRVFSDTTPPYTPHDGPIGSGGTPHPTGMPDGYQSPYVPANLITLESLPFSQNDPWLPDGATETIGNNVDAYADLTEPDYYNTGDLRASVTAPGVFDRAIDFTIQPDANNEQIAAATTSLFFLNNWLHDWYYDAGFDEASGNAQQDNFGRGGVAGDRLQAQAQDYSGTDNANMLTPADGASPRMQMYLFSGARNSRLTVNAPAEIAGDYQGGVSSTFGPQTFDVTGNVVAALDEANTTGPTDRDGCTALTNATEVAGNIAVIDRGSCDFTIKVLNAQSAGAIGVIIHDNAAGPTIDMGGTPTSPITIPALRVNLDDGNVLRGAIPGLNVTLWRGPTMWIDGTIDNAIVAHEWGHYISNRLIANSSGLVNNQGRAMGEGWGDFTALLMMVRAEDINVPSNANWNGAYAAAGYATRADANSEFYGIRRGTYSSDQTKNALSFRHIMDGVALPTGVPFNGNTGLPNSQVHNSGEIWATMLWECYTSLLRAHPFQEAQERMKSYLVNGYKLTPAAPTYIEARDAVIAAAYANDPADAERFWHAFAKRGAGVGAIAPDRYSTNHAGVVESFEVGSAIQIASVQFFDDVADGSCDFDGILDNGETGRIEVTVRNAGALPASASSVNLSSAFSGLEFGNGGAASFPVIPVQGQATVSIPVTLTGATGLQDVTIDVAARDEDQAIEGDVTDSLILTTHFDERPNSTNIEDVQITPEKLPWTTEYDENLTPAVFSVVTFEDGNRTFYAENTASFADVRLISPELHVSETEPFVINFMHAWDFEDDYDGATVEISEDGGETWVDIGDPIHNAVLEDYPGNDNPLAGKPALSSYNPEFPGMLPATIDLGTTYAGKTVQVRFRVGTDMSFGYTGWLLDDLEFNGITNLPFTSIAAEDGVCSAPNQAPTADAGADVSTTSASNVSLSGSATDPEGDTLTYSWAQTSGPAVTLTGADTLTPTFVAPTVTEATTLVFELTVSDGEATATDSVTVTVNPGAPTNSPPTVNAGIDGTVAERAEYTLSGSASDADGDALTYLWTQVSGTPVAVRDYTTPTATFIAPEVTLDAPLVFRLTVSDGIASVNDTVTVTVTNVNRAPIVSDTSVAFASGTVTVSASAIDPDGDAVSYTWEQSGGSTVAINGADTSSITFGVPAAGSYEFTVTATDGAASASKAVAVMVVPGIPDPVNTPPTVNAGLDATANAGDVVTLSGSASDAEGNALTYQWQQIGGASVTLTGADTLTPSFTAPSTIEGTTLGFILTVSDGTSSTSDAVQVVVAADPGANPGNTAPEVDAGESAIVEAGATVTLNGTATDAEGDALLVVWTQISGPEVALSDVNSLTPTFTAPAAGELAFLLTVSDGTATTVDTTVVRVATTPEEPEENVAPVASARAVVSANQTSATLDGSASSDANGDALTYVWTQVSGPSATINGADQAVAVVNLPDTDNQTATFSFRLTVTDEAGLDHSTTVQFTARNGGGDDGGGCSATGAGAPAGMLGLALLGLLRRRRQN</sequence>
<dbReference type="GO" id="GO:0004222">
    <property type="term" value="F:metalloendopeptidase activity"/>
    <property type="evidence" value="ECO:0007669"/>
    <property type="project" value="InterPro"/>
</dbReference>
<dbReference type="InterPro" id="IPR001842">
    <property type="entry name" value="Peptidase_M36"/>
</dbReference>
<dbReference type="InterPro" id="IPR027268">
    <property type="entry name" value="Peptidase_M4/M1_CTD_sf"/>
</dbReference>
<evidence type="ECO:0000259" key="12">
    <source>
        <dbReference type="PROSITE" id="PS50093"/>
    </source>
</evidence>
<dbReference type="InterPro" id="IPR013783">
    <property type="entry name" value="Ig-like_fold"/>
</dbReference>
<dbReference type="Gene3D" id="3.10.170.10">
    <property type="match status" value="1"/>
</dbReference>
<reference evidence="13 14" key="1">
    <citation type="submission" date="2017-06" db="EMBL/GenBank/DDBJ databases">
        <title>Sequencing and comparative analysis of myxobacterial genomes.</title>
        <authorList>
            <person name="Rupp O."/>
            <person name="Goesmann A."/>
            <person name="Sogaard-Andersen L."/>
        </authorList>
    </citation>
    <scope>NUCLEOTIDE SEQUENCE [LARGE SCALE GENOMIC DNA]</scope>
    <source>
        <strain evidence="13 14">DSM 14697</strain>
    </source>
</reference>
<comment type="cofactor">
    <cofactor evidence="1">
        <name>Zn(2+)</name>
        <dbReference type="ChEBI" id="CHEBI:29105"/>
    </cofactor>
</comment>
<evidence type="ECO:0000256" key="3">
    <source>
        <dbReference type="ARBA" id="ARBA00006006"/>
    </source>
</evidence>
<dbReference type="Gene3D" id="2.60.40.10">
    <property type="entry name" value="Immunoglobulins"/>
    <property type="match status" value="5"/>
</dbReference>
<protein>
    <submittedName>
        <fullName evidence="13">Peptidase M36</fullName>
    </submittedName>
</protein>
<dbReference type="KEGG" id="mmas:MYMAC_003505"/>
<keyword evidence="5" id="KW-0645">Protease</keyword>
<dbReference type="NCBIfam" id="TIGR03382">
    <property type="entry name" value="GC_trans_RRR"/>
    <property type="match status" value="1"/>
</dbReference>
<dbReference type="SUPFAM" id="SSF52025">
    <property type="entry name" value="PA domain"/>
    <property type="match status" value="1"/>
</dbReference>
<dbReference type="InterPro" id="IPR046450">
    <property type="entry name" value="PA_dom_sf"/>
</dbReference>
<keyword evidence="6" id="KW-0479">Metal-binding</keyword>
<dbReference type="InterPro" id="IPR006644">
    <property type="entry name" value="Cadg"/>
</dbReference>
<comment type="similarity">
    <text evidence="3">Belongs to the peptidase M36 family.</text>
</comment>
<keyword evidence="7" id="KW-0378">Hydrolase</keyword>
<dbReference type="Pfam" id="PF02128">
    <property type="entry name" value="Peptidase_M36"/>
    <property type="match status" value="1"/>
</dbReference>
<evidence type="ECO:0000256" key="6">
    <source>
        <dbReference type="ARBA" id="ARBA00022723"/>
    </source>
</evidence>
<evidence type="ECO:0000256" key="8">
    <source>
        <dbReference type="ARBA" id="ARBA00022833"/>
    </source>
</evidence>
<dbReference type="SMART" id="SM00089">
    <property type="entry name" value="PKD"/>
    <property type="match status" value="6"/>
</dbReference>
<dbReference type="GO" id="GO:0008270">
    <property type="term" value="F:zinc ion binding"/>
    <property type="evidence" value="ECO:0007669"/>
    <property type="project" value="InterPro"/>
</dbReference>
<feature type="compositionally biased region" description="Polar residues" evidence="11">
    <location>
        <begin position="1222"/>
        <end position="1236"/>
    </location>
</feature>
<dbReference type="NCBIfam" id="NF038112">
    <property type="entry name" value="myxo_dep_M36"/>
    <property type="match status" value="1"/>
</dbReference>
<comment type="subcellular location">
    <subcellularLocation>
        <location evidence="2">Secreted</location>
    </subcellularLocation>
</comment>
<dbReference type="SUPFAM" id="SSF49299">
    <property type="entry name" value="PKD domain"/>
    <property type="match status" value="1"/>
</dbReference>
<evidence type="ECO:0000313" key="13">
    <source>
        <dbReference type="EMBL" id="ATB47884.1"/>
    </source>
</evidence>
<evidence type="ECO:0000256" key="2">
    <source>
        <dbReference type="ARBA" id="ARBA00004613"/>
    </source>
</evidence>
<evidence type="ECO:0000256" key="5">
    <source>
        <dbReference type="ARBA" id="ARBA00022670"/>
    </source>
</evidence>
<dbReference type="InterPro" id="IPR000601">
    <property type="entry name" value="PKD_dom"/>
</dbReference>
<keyword evidence="14" id="KW-1185">Reference proteome</keyword>
<dbReference type="SUPFAM" id="SSF55486">
    <property type="entry name" value="Metalloproteases ('zincins'), catalytic domain"/>
    <property type="match status" value="1"/>
</dbReference>
<gene>
    <name evidence="13" type="ORF">MYMAC_003505</name>
</gene>
<dbReference type="InterPro" id="IPR003137">
    <property type="entry name" value="PA_domain"/>
</dbReference>
<keyword evidence="4" id="KW-0964">Secreted</keyword>
<dbReference type="GO" id="GO:0006508">
    <property type="term" value="P:proteolysis"/>
    <property type="evidence" value="ECO:0007669"/>
    <property type="project" value="UniProtKB-KW"/>
</dbReference>
<evidence type="ECO:0000313" key="14">
    <source>
        <dbReference type="Proteomes" id="UP000217343"/>
    </source>
</evidence>
<evidence type="ECO:0000256" key="11">
    <source>
        <dbReference type="SAM" id="MobiDB-lite"/>
    </source>
</evidence>
<dbReference type="Pfam" id="PF20773">
    <property type="entry name" value="InhA-like_MAM"/>
    <property type="match status" value="1"/>
</dbReference>
<dbReference type="Pfam" id="PF02225">
    <property type="entry name" value="PA"/>
    <property type="match status" value="1"/>
</dbReference>
<dbReference type="InterPro" id="IPR050371">
    <property type="entry name" value="Fungal_virulence_M36"/>
</dbReference>
<keyword evidence="10" id="KW-0865">Zymogen</keyword>
<dbReference type="PANTHER" id="PTHR33478">
    <property type="entry name" value="EXTRACELLULAR METALLOPROTEINASE MEP"/>
    <property type="match status" value="1"/>
</dbReference>
<dbReference type="CDD" id="cd04818">
    <property type="entry name" value="PA_subtilisin_1"/>
    <property type="match status" value="1"/>
</dbReference>
<organism evidence="13 14">
    <name type="scientific">Corallococcus macrosporus DSM 14697</name>
    <dbReference type="NCBI Taxonomy" id="1189310"/>
    <lineage>
        <taxon>Bacteria</taxon>
        <taxon>Pseudomonadati</taxon>
        <taxon>Myxococcota</taxon>
        <taxon>Myxococcia</taxon>
        <taxon>Myxococcales</taxon>
        <taxon>Cystobacterineae</taxon>
        <taxon>Myxococcaceae</taxon>
        <taxon>Corallococcus</taxon>
    </lineage>
</organism>
<dbReference type="InterPro" id="IPR035986">
    <property type="entry name" value="PKD_dom_sf"/>
</dbReference>
<dbReference type="Proteomes" id="UP000217343">
    <property type="component" value="Chromosome"/>
</dbReference>
<keyword evidence="8" id="KW-0862">Zinc</keyword>
<dbReference type="NCBIfam" id="TIGR03901">
    <property type="entry name" value="MYXO-CTERM"/>
    <property type="match status" value="1"/>
</dbReference>
<dbReference type="InterPro" id="IPR017756">
    <property type="entry name" value="TM_Gly-Cys-Arg_CS"/>
</dbReference>
<evidence type="ECO:0000256" key="1">
    <source>
        <dbReference type="ARBA" id="ARBA00001947"/>
    </source>
</evidence>
<evidence type="ECO:0000256" key="10">
    <source>
        <dbReference type="ARBA" id="ARBA00023145"/>
    </source>
</evidence>
<evidence type="ECO:0000256" key="9">
    <source>
        <dbReference type="ARBA" id="ARBA00023049"/>
    </source>
</evidence>
<dbReference type="Gene3D" id="2.60.40.3010">
    <property type="match status" value="1"/>
</dbReference>
<keyword evidence="9" id="KW-0482">Metalloprotease</keyword>
<dbReference type="Gene3D" id="1.10.390.10">
    <property type="entry name" value="Neutral Protease Domain 2"/>
    <property type="match status" value="1"/>
</dbReference>
<dbReference type="SMART" id="SM00736">
    <property type="entry name" value="CADG"/>
    <property type="match status" value="2"/>
</dbReference>
<feature type="domain" description="PKD" evidence="12">
    <location>
        <begin position="1428"/>
        <end position="1484"/>
    </location>
</feature>
<evidence type="ECO:0000256" key="7">
    <source>
        <dbReference type="ARBA" id="ARBA00022801"/>
    </source>
</evidence>
<dbReference type="InterPro" id="IPR024038">
    <property type="entry name" value="MYXO-CTERM"/>
</dbReference>
<dbReference type="Pfam" id="PF22352">
    <property type="entry name" value="K319L-like_PKD"/>
    <property type="match status" value="6"/>
</dbReference>
<dbReference type="GO" id="GO:0016020">
    <property type="term" value="C:membrane"/>
    <property type="evidence" value="ECO:0007669"/>
    <property type="project" value="InterPro"/>
</dbReference>
<accession>A0A250JVJ4</accession>
<dbReference type="PANTHER" id="PTHR33478:SF1">
    <property type="entry name" value="EXTRACELLULAR METALLOPROTEINASE MEP"/>
    <property type="match status" value="1"/>
</dbReference>
<feature type="region of interest" description="Disordered" evidence="11">
    <location>
        <begin position="1211"/>
        <end position="1240"/>
    </location>
</feature>
<dbReference type="Gene3D" id="3.50.30.30">
    <property type="match status" value="1"/>
</dbReference>
<proteinExistence type="inferred from homology"/>
<evidence type="ECO:0000256" key="4">
    <source>
        <dbReference type="ARBA" id="ARBA00022525"/>
    </source>
</evidence>
<dbReference type="InterPro" id="IPR022409">
    <property type="entry name" value="PKD/Chitinase_dom"/>
</dbReference>
<dbReference type="GO" id="GO:0005615">
    <property type="term" value="C:extracellular space"/>
    <property type="evidence" value="ECO:0007669"/>
    <property type="project" value="InterPro"/>
</dbReference>